<gene>
    <name evidence="2" type="ORF">FOY51_25420</name>
</gene>
<evidence type="ECO:0008006" key="4">
    <source>
        <dbReference type="Google" id="ProtNLM"/>
    </source>
</evidence>
<dbReference type="EMBL" id="VLNY01000023">
    <property type="protein sequence ID" value="KAA0017079.1"/>
    <property type="molecule type" value="Genomic_DNA"/>
</dbReference>
<organism evidence="2 3">
    <name type="scientific">Antrihabitans cavernicola</name>
    <dbReference type="NCBI Taxonomy" id="2495913"/>
    <lineage>
        <taxon>Bacteria</taxon>
        <taxon>Bacillati</taxon>
        <taxon>Actinomycetota</taxon>
        <taxon>Actinomycetes</taxon>
        <taxon>Mycobacteriales</taxon>
        <taxon>Nocardiaceae</taxon>
        <taxon>Antrihabitans</taxon>
    </lineage>
</organism>
<reference evidence="2 3" key="1">
    <citation type="submission" date="2019-07" db="EMBL/GenBank/DDBJ databases">
        <title>Rhodococcus cavernicolus sp. nov., isolated from a cave.</title>
        <authorList>
            <person name="Lee S.D."/>
        </authorList>
    </citation>
    <scope>NUCLEOTIDE SEQUENCE [LARGE SCALE GENOMIC DNA]</scope>
    <source>
        <strain evidence="2 3">C1-24</strain>
    </source>
</reference>
<proteinExistence type="predicted"/>
<keyword evidence="1" id="KW-0472">Membrane</keyword>
<name>A0A5A7S1C3_9NOCA</name>
<keyword evidence="3" id="KW-1185">Reference proteome</keyword>
<keyword evidence="1" id="KW-1133">Transmembrane helix</keyword>
<protein>
    <recommendedName>
        <fullName evidence="4">Lumazine-binding protein</fullName>
    </recommendedName>
</protein>
<feature type="transmembrane region" description="Helical" evidence="1">
    <location>
        <begin position="14"/>
        <end position="37"/>
    </location>
</feature>
<accession>A0A5A7S1C3</accession>
<evidence type="ECO:0000313" key="3">
    <source>
        <dbReference type="Proteomes" id="UP000322244"/>
    </source>
</evidence>
<sequence length="137" mass="14883">MTAEPQPDDDPRTVWPFVMAVVVIGLLVLGIVIVGLVSPADKNVTDADRIQVAVNNFVAAYNNNDDAQKRAAACSTFKKEKSPLVEKTGKVSVDRVEEAVVDGDRAKAAVTTKHDDAKDPVVTWNFTRTDGEWLVCD</sequence>
<dbReference type="Proteomes" id="UP000322244">
    <property type="component" value="Unassembled WGS sequence"/>
</dbReference>
<evidence type="ECO:0000256" key="1">
    <source>
        <dbReference type="SAM" id="Phobius"/>
    </source>
</evidence>
<dbReference type="OrthoDB" id="4464858at2"/>
<keyword evidence="1" id="KW-0812">Transmembrane</keyword>
<dbReference type="AlphaFoldDB" id="A0A5A7S1C3"/>
<evidence type="ECO:0000313" key="2">
    <source>
        <dbReference type="EMBL" id="KAA0017079.1"/>
    </source>
</evidence>
<dbReference type="RefSeq" id="WP_149433067.1">
    <property type="nucleotide sequence ID" value="NZ_VLNY01000023.1"/>
</dbReference>
<comment type="caution">
    <text evidence="2">The sequence shown here is derived from an EMBL/GenBank/DDBJ whole genome shotgun (WGS) entry which is preliminary data.</text>
</comment>